<dbReference type="EMBL" id="LAZR01000599">
    <property type="protein sequence ID" value="KKN63145.1"/>
    <property type="molecule type" value="Genomic_DNA"/>
</dbReference>
<proteinExistence type="predicted"/>
<sequence>MKISEFFQKGMNIVPIPEKKILNGEDIKAIISGKYSDKEIIDRSYKRK</sequence>
<protein>
    <submittedName>
        <fullName evidence="1">Uncharacterized protein</fullName>
    </submittedName>
</protein>
<organism evidence="1">
    <name type="scientific">marine sediment metagenome</name>
    <dbReference type="NCBI Taxonomy" id="412755"/>
    <lineage>
        <taxon>unclassified sequences</taxon>
        <taxon>metagenomes</taxon>
        <taxon>ecological metagenomes</taxon>
    </lineage>
</organism>
<gene>
    <name evidence="1" type="ORF">LCGC14_0504780</name>
</gene>
<evidence type="ECO:0000313" key="1">
    <source>
        <dbReference type="EMBL" id="KKN63145.1"/>
    </source>
</evidence>
<comment type="caution">
    <text evidence="1">The sequence shown here is derived from an EMBL/GenBank/DDBJ whole genome shotgun (WGS) entry which is preliminary data.</text>
</comment>
<dbReference type="AlphaFoldDB" id="A0A0F9S2U0"/>
<name>A0A0F9S2U0_9ZZZZ</name>
<accession>A0A0F9S2U0</accession>
<reference evidence="1" key="1">
    <citation type="journal article" date="2015" name="Nature">
        <title>Complex archaea that bridge the gap between prokaryotes and eukaryotes.</title>
        <authorList>
            <person name="Spang A."/>
            <person name="Saw J.H."/>
            <person name="Jorgensen S.L."/>
            <person name="Zaremba-Niedzwiedzka K."/>
            <person name="Martijn J."/>
            <person name="Lind A.E."/>
            <person name="van Eijk R."/>
            <person name="Schleper C."/>
            <person name="Guy L."/>
            <person name="Ettema T.J."/>
        </authorList>
    </citation>
    <scope>NUCLEOTIDE SEQUENCE</scope>
</reference>